<accession>A0A835SAE6</accession>
<sequence>MSTHKAIVLFDYDEGARSLLAIWVAAPAVGAVAYVTNFGFATSSGGFGADNDLVFICMHWLAVLMALVLGLCFARGHLGHANTTFNMSYWGYGFPTTALSMCCTIYYTLKPGEFSQAVAYAALFTTSYIHVSLLLQTAALLIRGGVFQPGGKWGPLLGYLYGGAHPALAGGLLPRAVDGARAAAVAAAAAAGGAAALEAFRTTWAAVGLAARELLRQEAAALYPALAEAVGPEAASAVEAAAARAAGLQERLEGVSSKLAAAEQQLLLPSLSSPAAATTTTATPTPATPAADTHHHHVSVMLAAPKSQAHTAIPRAPGSSVSSASTATSTATATTTALPPPPALAAPSNGGTDADPLATATAAAANGGQQKQPQQQGKDGGAAATAAAELLAALCADVEAVAAAVADHVAEEGVHLAPLCRKYLPLKTSKHVVRQMWAATPAATWHTLLPLLVESLPGGTAGRSAMLRALLWALDTRPAVLGLMLARRLPPVQWRLLVGAVPQLLPRGAGVRVWQVYL</sequence>
<organism evidence="3 4">
    <name type="scientific">Chlamydomonas incerta</name>
    <dbReference type="NCBI Taxonomy" id="51695"/>
    <lineage>
        <taxon>Eukaryota</taxon>
        <taxon>Viridiplantae</taxon>
        <taxon>Chlorophyta</taxon>
        <taxon>core chlorophytes</taxon>
        <taxon>Chlorophyceae</taxon>
        <taxon>CS clade</taxon>
        <taxon>Chlamydomonadales</taxon>
        <taxon>Chlamydomonadaceae</taxon>
        <taxon>Chlamydomonas</taxon>
    </lineage>
</organism>
<dbReference type="Proteomes" id="UP000650467">
    <property type="component" value="Unassembled WGS sequence"/>
</dbReference>
<dbReference type="AlphaFoldDB" id="A0A835SAE6"/>
<feature type="region of interest" description="Disordered" evidence="1">
    <location>
        <begin position="307"/>
        <end position="356"/>
    </location>
</feature>
<reference evidence="3" key="1">
    <citation type="journal article" date="2020" name="bioRxiv">
        <title>Comparative genomics of Chlamydomonas.</title>
        <authorList>
            <person name="Craig R.J."/>
            <person name="Hasan A.R."/>
            <person name="Ness R.W."/>
            <person name="Keightley P.D."/>
        </authorList>
    </citation>
    <scope>NUCLEOTIDE SEQUENCE</scope>
    <source>
        <strain evidence="3">SAG 7.73</strain>
    </source>
</reference>
<evidence type="ECO:0000313" key="4">
    <source>
        <dbReference type="Proteomes" id="UP000650467"/>
    </source>
</evidence>
<feature type="compositionally biased region" description="Low complexity" evidence="1">
    <location>
        <begin position="272"/>
        <end position="291"/>
    </location>
</feature>
<protein>
    <submittedName>
        <fullName evidence="3">Uncharacterized protein</fullName>
    </submittedName>
</protein>
<feature type="compositionally biased region" description="Low complexity" evidence="1">
    <location>
        <begin position="345"/>
        <end position="356"/>
    </location>
</feature>
<keyword evidence="2" id="KW-0812">Transmembrane</keyword>
<name>A0A835SAE6_CHLIN</name>
<feature type="transmembrane region" description="Helical" evidence="2">
    <location>
        <begin position="53"/>
        <end position="77"/>
    </location>
</feature>
<keyword evidence="2" id="KW-1133">Transmembrane helix</keyword>
<gene>
    <name evidence="3" type="ORF">HXX76_015184</name>
</gene>
<feature type="compositionally biased region" description="Low complexity" evidence="1">
    <location>
        <begin position="314"/>
        <end position="337"/>
    </location>
</feature>
<keyword evidence="2" id="KW-0472">Membrane</keyword>
<keyword evidence="4" id="KW-1185">Reference proteome</keyword>
<evidence type="ECO:0000313" key="3">
    <source>
        <dbReference type="EMBL" id="KAG2423667.1"/>
    </source>
</evidence>
<feature type="transmembrane region" description="Helical" evidence="2">
    <location>
        <begin position="20"/>
        <end position="41"/>
    </location>
</feature>
<feature type="region of interest" description="Disordered" evidence="1">
    <location>
        <begin position="272"/>
        <end position="295"/>
    </location>
</feature>
<comment type="caution">
    <text evidence="3">The sequence shown here is derived from an EMBL/GenBank/DDBJ whole genome shotgun (WGS) entry which is preliminary data.</text>
</comment>
<proteinExistence type="predicted"/>
<evidence type="ECO:0000256" key="1">
    <source>
        <dbReference type="SAM" id="MobiDB-lite"/>
    </source>
</evidence>
<dbReference type="EMBL" id="JAEHOC010000076">
    <property type="protein sequence ID" value="KAG2423667.1"/>
    <property type="molecule type" value="Genomic_DNA"/>
</dbReference>
<evidence type="ECO:0000256" key="2">
    <source>
        <dbReference type="SAM" id="Phobius"/>
    </source>
</evidence>
<feature type="transmembrane region" description="Helical" evidence="2">
    <location>
        <begin position="89"/>
        <end position="109"/>
    </location>
</feature>